<organism evidence="1 2">
    <name type="scientific">Thermostichus vulcanus str. 'Rupite'</name>
    <dbReference type="NCBI Taxonomy" id="2813851"/>
    <lineage>
        <taxon>Bacteria</taxon>
        <taxon>Bacillati</taxon>
        <taxon>Cyanobacteriota</taxon>
        <taxon>Cyanophyceae</taxon>
        <taxon>Thermostichales</taxon>
        <taxon>Thermostichaceae</taxon>
        <taxon>Thermostichus</taxon>
    </lineage>
</organism>
<evidence type="ECO:0000313" key="2">
    <source>
        <dbReference type="Proteomes" id="UP000830835"/>
    </source>
</evidence>
<dbReference type="InterPro" id="IPR029787">
    <property type="entry name" value="Nucleotide_cyclase"/>
</dbReference>
<keyword evidence="2" id="KW-1185">Reference proteome</keyword>
<proteinExistence type="predicted"/>
<evidence type="ECO:0000313" key="1">
    <source>
        <dbReference type="EMBL" id="MCJ2543948.1"/>
    </source>
</evidence>
<name>A0ABT0CDT0_THEVL</name>
<protein>
    <submittedName>
        <fullName evidence="1">Uncharacterized protein</fullName>
    </submittedName>
</protein>
<dbReference type="SUPFAM" id="SSF55073">
    <property type="entry name" value="Nucleotide cyclase"/>
    <property type="match status" value="1"/>
</dbReference>
<reference evidence="1" key="1">
    <citation type="submission" date="2021-02" db="EMBL/GenBank/DDBJ databases">
        <title>The CRISPR/cas machinery reduction and long-range gene transfer in the hot spring cyanobacterium Synechococcus.</title>
        <authorList>
            <person name="Dvorak P."/>
            <person name="Jahodarova E."/>
            <person name="Hasler P."/>
            <person name="Poulickova A."/>
        </authorList>
    </citation>
    <scope>NUCLEOTIDE SEQUENCE</scope>
    <source>
        <strain evidence="1">Rupite</strain>
    </source>
</reference>
<dbReference type="Proteomes" id="UP000830835">
    <property type="component" value="Unassembled WGS sequence"/>
</dbReference>
<gene>
    <name evidence="1" type="ORF">JX360_13720</name>
</gene>
<dbReference type="Gene3D" id="3.30.70.1230">
    <property type="entry name" value="Nucleotide cyclase"/>
    <property type="match status" value="1"/>
</dbReference>
<sequence length="82" mass="9082">MFEGIRWQKKPIQPLEPVVFIGDAIMAELGTPLFRDAATEALAAVRAAVRMRIALEQLRTELRSTRAAVTLRHLQISINGVG</sequence>
<dbReference type="EMBL" id="JAFIRA010000041">
    <property type="protein sequence ID" value="MCJ2543948.1"/>
    <property type="molecule type" value="Genomic_DNA"/>
</dbReference>
<comment type="caution">
    <text evidence="1">The sequence shown here is derived from an EMBL/GenBank/DDBJ whole genome shotgun (WGS) entry which is preliminary data.</text>
</comment>
<dbReference type="RefSeq" id="WP_244352031.1">
    <property type="nucleotide sequence ID" value="NZ_JAFIRA010000041.1"/>
</dbReference>
<accession>A0ABT0CDT0</accession>